<sequence length="1252" mass="144460">MIDPATALGIATFSANTLVSYFLKRGFDLAFPKDDDFKDHLRDAIDNTIEKYDEKYGQDSGKLMPFYHSVNVIDELLKFRVMHPEDYDPVQLTNVLENEPGIAPPTKKNIEDFYEIFLANIAADPELKKLEIKQTFDQEIFNISKKVDEVGRQIESMKLAMNGDLQLQWKNRLDSYTETLKAFKPATAIRLLEQLEESFSTSINKPNEHFIALLAYQKGICQQFLGEAEKSARNYLEAFRLAPQNRLYKEQAALAHFKLDNIGKSTEMASELIDQDEYSIMGWALKLLGSTDEEFKVLIDQVPTLVAKNDDFQKIVHNMLMNKDRIEILNVLYKENKLCSLSDFKEFEITIASYNLYIFWILNAVNRYYKNMYVDFREPAARDNELIVFLNERLKILIGVTKGTEIEKETLDFKFLLAFTNFMITREDKFALEMQKHYEDMPGKTFFNALQCANALQQTERYHEAIKIIEGRETTEPEMFMLLAHCYSRTNEDGPHIRAMKSFFSSIDELPDNYLTTYINAMIETAMRGFGSEFSVLEFTEKKSFINPIHKEIISLFADLLYGNISDEDANKLLEFGTNLDDSFTCSMIASGFFFAKRYPLAIKLFRKSGAHEDRGRALHHYIHALAANGKDDAEVLRLLKLWRTDVDFDQEFLLKELQMRSDLREWDEVISICEAYLKEIPKNEGVMNLYLIALNELSTEQSTNKLKEVATQLLDYGFTHPHHITNAGTILIKNGFSKLGFELLHKYAKNPSQIEIRTAYLQACLISSRMSSDIEPMEQFETVEEGAFVKYTRDGKVHFIEMTPTNCINNVFAKFLGRKSGDHFTVKRPMTNQEDTIRIERVMNKYLSLHDEIYEQVATDPFSGIPFAVISIDPNNPGSFFQTLQEMFGESGAKAKIMAQQELKKYYQYQISFTEVVLNPYDKKYLDAYANLVTGKGFATIPIRDFVNDDITEKELIIDFSSTLMLYQISSNHQVDYGRKFKISRYLHEHIKHLLQQMELEQPSEMSISIGGDKPVVNNTPENFKNNRISYTQGLLTWIDQNCNIELASNTLEVIRQNNLVIGENFVVDIIISTMLLGQQSNHVLISDDFFYLKHGFLNFNMMRSTELFIKNLLGKNHNCLNEFINNRYIGFSPNEHQLNEMYSKHLSGLPNNYAFCLENLSAKNSSLNLSSAIKHIKYITLNAVITEDQMQRDVTSVWVGTLRNINTSIRQNLEGRIRMEFALLGLKLDLVLHSLDSAYIILEMENKKSP</sequence>
<evidence type="ECO:0000259" key="1">
    <source>
        <dbReference type="Pfam" id="PF20698"/>
    </source>
</evidence>
<dbReference type="SUPFAM" id="SSF48452">
    <property type="entry name" value="TPR-like"/>
    <property type="match status" value="1"/>
</dbReference>
<feature type="domain" description="PIN" evidence="1">
    <location>
        <begin position="958"/>
        <end position="1097"/>
    </location>
</feature>
<dbReference type="InterPro" id="IPR011990">
    <property type="entry name" value="TPR-like_helical_dom_sf"/>
</dbReference>
<evidence type="ECO:0000313" key="3">
    <source>
        <dbReference type="Proteomes" id="UP000223749"/>
    </source>
</evidence>
<organism evidence="2 3">
    <name type="scientific">Pedobacter ginsengisoli</name>
    <dbReference type="NCBI Taxonomy" id="363852"/>
    <lineage>
        <taxon>Bacteria</taxon>
        <taxon>Pseudomonadati</taxon>
        <taxon>Bacteroidota</taxon>
        <taxon>Sphingobacteriia</taxon>
        <taxon>Sphingobacteriales</taxon>
        <taxon>Sphingobacteriaceae</taxon>
        <taxon>Pedobacter</taxon>
    </lineage>
</organism>
<dbReference type="InterPro" id="IPR048987">
    <property type="entry name" value="PIN-TPR-GreABC"/>
</dbReference>
<accession>A0A2D1U4N7</accession>
<gene>
    <name evidence="2" type="ORF">CPT03_08415</name>
</gene>
<dbReference type="Pfam" id="PF20698">
    <property type="entry name" value="PIN-TPR-GreABC"/>
    <property type="match status" value="1"/>
</dbReference>
<reference evidence="2 3" key="1">
    <citation type="submission" date="2017-10" db="EMBL/GenBank/DDBJ databases">
        <title>Whole genome of Pedobacter ginsengisoli T01R-27 isolated from tomato rhizosphere.</title>
        <authorList>
            <person name="Weon H.-Y."/>
            <person name="Lee S.A."/>
            <person name="Sang M.K."/>
            <person name="Song J."/>
        </authorList>
    </citation>
    <scope>NUCLEOTIDE SEQUENCE [LARGE SCALE GENOMIC DNA]</scope>
    <source>
        <strain evidence="2 3">T01R-27</strain>
    </source>
</reference>
<keyword evidence="3" id="KW-1185">Reference proteome</keyword>
<proteinExistence type="predicted"/>
<dbReference type="RefSeq" id="WP_099438436.1">
    <property type="nucleotide sequence ID" value="NZ_CP024091.1"/>
</dbReference>
<protein>
    <recommendedName>
        <fullName evidence="1">PIN domain-containing protein</fullName>
    </recommendedName>
</protein>
<name>A0A2D1U4N7_9SPHI</name>
<dbReference type="Proteomes" id="UP000223749">
    <property type="component" value="Chromosome"/>
</dbReference>
<evidence type="ECO:0000313" key="2">
    <source>
        <dbReference type="EMBL" id="ATP56494.1"/>
    </source>
</evidence>
<dbReference type="EMBL" id="CP024091">
    <property type="protein sequence ID" value="ATP56494.1"/>
    <property type="molecule type" value="Genomic_DNA"/>
</dbReference>
<dbReference type="AlphaFoldDB" id="A0A2D1U4N7"/>
<dbReference type="KEGG" id="pgs:CPT03_08415"/>
<dbReference type="OrthoDB" id="1408321at2"/>